<feature type="transmembrane region" description="Helical" evidence="1">
    <location>
        <begin position="64"/>
        <end position="82"/>
    </location>
</feature>
<dbReference type="GO" id="GO:0042158">
    <property type="term" value="P:lipoprotein biosynthetic process"/>
    <property type="evidence" value="ECO:0007669"/>
    <property type="project" value="InterPro"/>
</dbReference>
<sequence length="83" mass="9156">MACSSDCSRTSRSAARSTDGVYPEIFHWGVLHIRSYGLLLAIAFLVGTWLSLREARRRSLDQDHLVTVILVILVSSVLGARAL</sequence>
<dbReference type="AlphaFoldDB" id="A0A538UAI8"/>
<keyword evidence="2" id="KW-0449">Lipoprotein</keyword>
<dbReference type="GO" id="GO:0008961">
    <property type="term" value="F:phosphatidylglycerol-prolipoprotein diacylglyceryl transferase activity"/>
    <property type="evidence" value="ECO:0007669"/>
    <property type="project" value="InterPro"/>
</dbReference>
<dbReference type="GO" id="GO:0005886">
    <property type="term" value="C:plasma membrane"/>
    <property type="evidence" value="ECO:0007669"/>
    <property type="project" value="InterPro"/>
</dbReference>
<proteinExistence type="predicted"/>
<gene>
    <name evidence="2" type="ORF">E6K80_01485</name>
</gene>
<organism evidence="2 3">
    <name type="scientific">Eiseniibacteriota bacterium</name>
    <dbReference type="NCBI Taxonomy" id="2212470"/>
    <lineage>
        <taxon>Bacteria</taxon>
        <taxon>Candidatus Eiseniibacteriota</taxon>
    </lineage>
</organism>
<comment type="caution">
    <text evidence="2">The sequence shown here is derived from an EMBL/GenBank/DDBJ whole genome shotgun (WGS) entry which is preliminary data.</text>
</comment>
<evidence type="ECO:0000313" key="2">
    <source>
        <dbReference type="EMBL" id="TMQ72918.1"/>
    </source>
</evidence>
<reference evidence="2 3" key="1">
    <citation type="journal article" date="2019" name="Nat. Microbiol.">
        <title>Mediterranean grassland soil C-N compound turnover is dependent on rainfall and depth, and is mediated by genomically divergent microorganisms.</title>
        <authorList>
            <person name="Diamond S."/>
            <person name="Andeer P.F."/>
            <person name="Li Z."/>
            <person name="Crits-Christoph A."/>
            <person name="Burstein D."/>
            <person name="Anantharaman K."/>
            <person name="Lane K.R."/>
            <person name="Thomas B.C."/>
            <person name="Pan C."/>
            <person name="Northen T.R."/>
            <person name="Banfield J.F."/>
        </authorList>
    </citation>
    <scope>NUCLEOTIDE SEQUENCE [LARGE SCALE GENOMIC DNA]</scope>
    <source>
        <strain evidence="2">WS_10</strain>
    </source>
</reference>
<feature type="transmembrane region" description="Helical" evidence="1">
    <location>
        <begin position="33"/>
        <end position="52"/>
    </location>
</feature>
<dbReference type="InterPro" id="IPR001640">
    <property type="entry name" value="Lgt"/>
</dbReference>
<accession>A0A538UAI8</accession>
<dbReference type="Pfam" id="PF01790">
    <property type="entry name" value="LGT"/>
    <property type="match status" value="1"/>
</dbReference>
<protein>
    <submittedName>
        <fullName evidence="2">Prolipoprotein diacylglyceryl transferase</fullName>
    </submittedName>
</protein>
<dbReference type="Proteomes" id="UP000319836">
    <property type="component" value="Unassembled WGS sequence"/>
</dbReference>
<evidence type="ECO:0000313" key="3">
    <source>
        <dbReference type="Proteomes" id="UP000319836"/>
    </source>
</evidence>
<keyword evidence="1" id="KW-0812">Transmembrane</keyword>
<keyword evidence="1" id="KW-1133">Transmembrane helix</keyword>
<name>A0A538UAI8_UNCEI</name>
<keyword evidence="1" id="KW-0472">Membrane</keyword>
<dbReference type="EMBL" id="VBPA01000033">
    <property type="protein sequence ID" value="TMQ72918.1"/>
    <property type="molecule type" value="Genomic_DNA"/>
</dbReference>
<evidence type="ECO:0000256" key="1">
    <source>
        <dbReference type="SAM" id="Phobius"/>
    </source>
</evidence>
<keyword evidence="2" id="KW-0808">Transferase</keyword>